<keyword evidence="3" id="KW-0285">Flavoprotein</keyword>
<comment type="similarity">
    <text evidence="2">Belongs to the oxygen-dependent FAD-linked oxidoreductase family.</text>
</comment>
<evidence type="ECO:0000256" key="5">
    <source>
        <dbReference type="ARBA" id="ARBA00023002"/>
    </source>
</evidence>
<dbReference type="Gene3D" id="3.30.465.10">
    <property type="match status" value="1"/>
</dbReference>
<evidence type="ECO:0000313" key="8">
    <source>
        <dbReference type="Proteomes" id="UP000520814"/>
    </source>
</evidence>
<dbReference type="InterPro" id="IPR016169">
    <property type="entry name" value="FAD-bd_PCMH_sub2"/>
</dbReference>
<dbReference type="Pfam" id="PF08031">
    <property type="entry name" value="BBE"/>
    <property type="match status" value="1"/>
</dbReference>
<dbReference type="EMBL" id="JACHGW010000001">
    <property type="protein sequence ID" value="MBB6049216.1"/>
    <property type="molecule type" value="Genomic_DNA"/>
</dbReference>
<dbReference type="Gene3D" id="3.40.462.20">
    <property type="match status" value="1"/>
</dbReference>
<dbReference type="Pfam" id="PF01565">
    <property type="entry name" value="FAD_binding_4"/>
    <property type="match status" value="1"/>
</dbReference>
<comment type="caution">
    <text evidence="7">The sequence shown here is derived from an EMBL/GenBank/DDBJ whole genome shotgun (WGS) entry which is preliminary data.</text>
</comment>
<keyword evidence="5" id="KW-0560">Oxidoreductase</keyword>
<dbReference type="InterPro" id="IPR012951">
    <property type="entry name" value="BBE"/>
</dbReference>
<comment type="cofactor">
    <cofactor evidence="1">
        <name>FAD</name>
        <dbReference type="ChEBI" id="CHEBI:57692"/>
    </cofactor>
</comment>
<dbReference type="InterPro" id="IPR016166">
    <property type="entry name" value="FAD-bd_PCMH"/>
</dbReference>
<keyword evidence="4" id="KW-0274">FAD</keyword>
<gene>
    <name evidence="7" type="ORF">HNQ39_000978</name>
</gene>
<dbReference type="AlphaFoldDB" id="A0A7W9W5M9"/>
<evidence type="ECO:0000313" key="7">
    <source>
        <dbReference type="EMBL" id="MBB6049216.1"/>
    </source>
</evidence>
<dbReference type="RefSeq" id="WP_184192830.1">
    <property type="nucleotide sequence ID" value="NZ_JACHGW010000001.1"/>
</dbReference>
<evidence type="ECO:0000256" key="2">
    <source>
        <dbReference type="ARBA" id="ARBA00005466"/>
    </source>
</evidence>
<dbReference type="InterPro" id="IPR050416">
    <property type="entry name" value="FAD-linked_Oxidoreductase"/>
</dbReference>
<evidence type="ECO:0000256" key="4">
    <source>
        <dbReference type="ARBA" id="ARBA00022827"/>
    </source>
</evidence>
<name>A0A7W9W5M9_ARMRO</name>
<dbReference type="InterPro" id="IPR036318">
    <property type="entry name" value="FAD-bd_PCMH-like_sf"/>
</dbReference>
<proteinExistence type="inferred from homology"/>
<evidence type="ECO:0000259" key="6">
    <source>
        <dbReference type="PROSITE" id="PS51387"/>
    </source>
</evidence>
<feature type="domain" description="FAD-binding PCMH-type" evidence="6">
    <location>
        <begin position="67"/>
        <end position="237"/>
    </location>
</feature>
<reference evidence="7 8" key="1">
    <citation type="submission" date="2020-08" db="EMBL/GenBank/DDBJ databases">
        <title>Genomic Encyclopedia of Type Strains, Phase IV (KMG-IV): sequencing the most valuable type-strain genomes for metagenomic binning, comparative biology and taxonomic classification.</title>
        <authorList>
            <person name="Goeker M."/>
        </authorList>
    </citation>
    <scope>NUCLEOTIDE SEQUENCE [LARGE SCALE GENOMIC DNA]</scope>
    <source>
        <strain evidence="7 8">DSM 23562</strain>
    </source>
</reference>
<dbReference type="SUPFAM" id="SSF56176">
    <property type="entry name" value="FAD-binding/transporter-associated domain-like"/>
    <property type="match status" value="1"/>
</dbReference>
<dbReference type="GO" id="GO:0016491">
    <property type="term" value="F:oxidoreductase activity"/>
    <property type="evidence" value="ECO:0007669"/>
    <property type="project" value="UniProtKB-KW"/>
</dbReference>
<organism evidence="7 8">
    <name type="scientific">Armatimonas rosea</name>
    <dbReference type="NCBI Taxonomy" id="685828"/>
    <lineage>
        <taxon>Bacteria</taxon>
        <taxon>Bacillati</taxon>
        <taxon>Armatimonadota</taxon>
        <taxon>Armatimonadia</taxon>
        <taxon>Armatimonadales</taxon>
        <taxon>Armatimonadaceae</taxon>
        <taxon>Armatimonas</taxon>
    </lineage>
</organism>
<keyword evidence="8" id="KW-1185">Reference proteome</keyword>
<sequence>MAINSNSPRTAKTAQLAQQWPDVPDWVFQKLGVSRKELTTFAGKLHTNATVVLPGMPAYPADSASAGDNKPLIIAYCTTFADVRLCLEWARRHRWWVACRAGGHSSAGYSVSSGMVIDVSGIDYVAIDPAQKLARIGGGAQFGHINAQLNTYKLHIPGGTCDTVSIGGHMQGGGYGFTSREFGLNCDCVVGVTVMLASGKIVEADSMVNPDLYWAVRGGTGGNFGILLEARYKLWDVQRLWGYCLSWPLEQAPEALDVLQREYMGIGKDQVGYLVVLSNLGKGPVLLVMGTYHGTEKAGREALAPLVAVGTPTFLFDKTDTYNVLNEALLGVLPGVPDGSGELKDCGYLGTELGVTGWKAFCDYFATSPNTFNIAVIEPYGGKLNSIPVTECAFIHRKTYGDFFIDSFFAASADSKLNDKDSARKWMEGGMQVMAPYFNGFRYQNYPQPFYTDYRWQYWGDSFNSLLFIKQKYDPENFFHFPQSISPYPDTPGITRSQVPSMFTDENISYPSWDS</sequence>
<dbReference type="GO" id="GO:0071949">
    <property type="term" value="F:FAD binding"/>
    <property type="evidence" value="ECO:0007669"/>
    <property type="project" value="InterPro"/>
</dbReference>
<dbReference type="PANTHER" id="PTHR42973">
    <property type="entry name" value="BINDING OXIDOREDUCTASE, PUTATIVE (AFU_ORTHOLOGUE AFUA_1G17690)-RELATED"/>
    <property type="match status" value="1"/>
</dbReference>
<dbReference type="InterPro" id="IPR006093">
    <property type="entry name" value="Oxy_OxRdtase_FAD_BS"/>
</dbReference>
<dbReference type="Proteomes" id="UP000520814">
    <property type="component" value="Unassembled WGS sequence"/>
</dbReference>
<evidence type="ECO:0000256" key="3">
    <source>
        <dbReference type="ARBA" id="ARBA00022630"/>
    </source>
</evidence>
<protein>
    <recommendedName>
        <fullName evidence="6">FAD-binding PCMH-type domain-containing protein</fullName>
    </recommendedName>
</protein>
<dbReference type="PROSITE" id="PS00862">
    <property type="entry name" value="OX2_COVAL_FAD"/>
    <property type="match status" value="1"/>
</dbReference>
<dbReference type="PANTHER" id="PTHR42973:SF39">
    <property type="entry name" value="FAD-BINDING PCMH-TYPE DOMAIN-CONTAINING PROTEIN"/>
    <property type="match status" value="1"/>
</dbReference>
<accession>A0A7W9W5M9</accession>
<dbReference type="PROSITE" id="PS51387">
    <property type="entry name" value="FAD_PCMH"/>
    <property type="match status" value="1"/>
</dbReference>
<dbReference type="InterPro" id="IPR006094">
    <property type="entry name" value="Oxid_FAD_bind_N"/>
</dbReference>
<evidence type="ECO:0000256" key="1">
    <source>
        <dbReference type="ARBA" id="ARBA00001974"/>
    </source>
</evidence>